<keyword evidence="6" id="KW-0175">Coiled coil</keyword>
<evidence type="ECO:0000259" key="7">
    <source>
        <dbReference type="PROSITE" id="PS51198"/>
    </source>
</evidence>
<dbReference type="PANTHER" id="PTHR21529:SF4">
    <property type="entry name" value="TPR AND ANKYRIN REPEAT-CONTAINING PROTEIN 1"/>
    <property type="match status" value="1"/>
</dbReference>
<evidence type="ECO:0000256" key="1">
    <source>
        <dbReference type="ARBA" id="ARBA00022741"/>
    </source>
</evidence>
<comment type="caution">
    <text evidence="8">The sequence shown here is derived from an EMBL/GenBank/DDBJ whole genome shotgun (WGS) entry which is preliminary data.</text>
</comment>
<evidence type="ECO:0000256" key="2">
    <source>
        <dbReference type="ARBA" id="ARBA00022801"/>
    </source>
</evidence>
<dbReference type="OrthoDB" id="3156807at2759"/>
<feature type="coiled-coil region" evidence="6">
    <location>
        <begin position="1794"/>
        <end position="1825"/>
    </location>
</feature>
<dbReference type="InterPro" id="IPR027417">
    <property type="entry name" value="P-loop_NTPase"/>
</dbReference>
<sequence>MDERLLRLPFEFDENDKLGSWDVLLSEDAIKDMRQLESASVINAVIKELVHISSGAWDKHGLRDVQSDAAPVYEVKLFDNLTILWQVDCGFSVRSNRFMQLVKIWAVTANQEQVNKKSENISMVYQFCNAAHMHRCTVQQAGNRGIILPKVFDDEEEMVTKYTSEVNMDEEKLLEVHKMLITNKFTPLSKSLLNSLVIGGLEFTFQISKKEYEIITNPTSAIVIGRSGTGKTTCIVYRLIASHLAKRLYKTPSWHANEENVRRRQIFITVSTNLCSRVKEYFNRLQKSVDLAGKKLSEALFNEYIRNKAGNAIAVELINNTMLEEADEENVLGNIPNSFRQLTDDHFPLFITYGKFMKMLQGTYGIDIQKLIPRPDFKDENEPVYRVPSFLKNSKASWAHFVNYNIFQKRYWPHLGDLYRNTLDCSLVYAEFSVIKSSNLEEDYLSRVDYREFSTRKYSVFRYNRDTVYNLFLRYEKMKARNNDYDSNDRALAVLRCARTEDLGDLHIDEVYIDECQDNSVTDFALILKLFNNADNIFVAGDIAQCIAPGSSFRFQDISYLMHKWERERIHQRPLSKRDPKKFELNVNYRSHNGILRLASSVIDLILFFFPDAIDRLSSEHSDVCGPKPVIYKNFLQEKTDLFKIFCAGERIDDKIEFGAEQVIIVRDDEAKQNLRGKIGDAGLVMTVFETKGMEFNDVLLYNFFTDSPACLKWRVVLSALDNYADRTQSFSHEKHYILSSELKNLYVAITRARQHVWIFEEDPGPIHPIQRYWEHHELVKVTYDLNEISTLTTLVKKSNSYDWDRQGKNFFEQQKYDQAMICFRKGGNEERHKLAEAYYLQQRARLHIDSDSDTVRNNFKKAAEAFDKCNRWAQEALCYQDGGMHAEAGKAYSKCKMFDHAADCYFQASMWTAAGDSYKMAKKYSDAIDAYKRCNQYETIINLMKRHRQEISKELLLENVHHVYDHYRLKNEKMKEQTLAILPTQEEQIEFLKTYGLNDLLEFYEGKCMFRDAARLHHSIGKLEDAADMLIRTKSDGDVLEALQCLLHLCRVSILRKTMPDIITSTNNSQVLRDLLSKINRIQQLGSQKLKRSEQWKILTEEIKLYSAYLDGNFGRVDQCIQFFRECKEFIAEFRAISIWLNFQLNLRADYWRQRLQHLLRLVELISPFTKSTRSDEICKDFEQMFCVSTVENRPSWRKTLSDSLLANKLNDKNAESEGEWHIYKSKDVHGTMLQSLVGYIYRLIREVDISSKDIPDIGFPICDRNKLCQGNNCRKHHVYPTPTSLYGRLSLACLQYTVVRQLDVLRENNCLNDGQVLGLQRKWTEKLITLHIRYQSPQTSCPEVTHWVIDELSEHARNGIIGIAYTKWLGVDFKFSDFANMLKCIFVFQQLRDRNGIGKFHEVVSKTPDLNNLLLLPICFEYKGRKIVAVGKRLSLFMQFFYSNKTIHAIRNATTFIDYAISNAESVNIVQLDALGDLVSLMEFATSLVFAARPGYCDSCLPRSYLINYYRDNAYPFFPNQGNQYNTVNYHNAINNAFNQAQQLFHLIYKFQPYSPTVVRLIRLLVLIGLNECTFESPVLKLFTDIRNQYSCVEFRGYVMADNMTYLARILANDLKATGCDSLVIIHNSCGPSRFRGLNIYDVKMLSYNSVAGFYSSLDKIVSRVGKTSVVNKFSQHADEINESDKSIYTACENPAEMDLPQADESDKPIYAACENPAEMDSPQADEAARKIQAWFRQAQKSRKLCYDIIFNKIYNDMLSFCQIVTRENNARSVYKYNILLRGPVVEVIMKLIKLRRRILTIKNELQEAINNYSSDIAEVKRCLEAQKFVDINLAF</sequence>
<dbReference type="Gene3D" id="1.25.40.10">
    <property type="entry name" value="Tetratricopeptide repeat domain"/>
    <property type="match status" value="1"/>
</dbReference>
<dbReference type="GO" id="GO:0004386">
    <property type="term" value="F:helicase activity"/>
    <property type="evidence" value="ECO:0007669"/>
    <property type="project" value="UniProtKB-UniRule"/>
</dbReference>
<feature type="binding site" evidence="5">
    <location>
        <begin position="225"/>
        <end position="232"/>
    </location>
    <ligand>
        <name>ATP</name>
        <dbReference type="ChEBI" id="CHEBI:30616"/>
    </ligand>
</feature>
<evidence type="ECO:0000256" key="4">
    <source>
        <dbReference type="ARBA" id="ARBA00022840"/>
    </source>
</evidence>
<reference evidence="8" key="1">
    <citation type="submission" date="2021-06" db="EMBL/GenBank/DDBJ databases">
        <authorList>
            <person name="Kallberg Y."/>
            <person name="Tangrot J."/>
            <person name="Rosling A."/>
        </authorList>
    </citation>
    <scope>NUCLEOTIDE SEQUENCE</scope>
    <source>
        <strain evidence="8">BR232B</strain>
    </source>
</reference>
<keyword evidence="2 5" id="KW-0378">Hydrolase</keyword>
<dbReference type="SUPFAM" id="SSF52540">
    <property type="entry name" value="P-loop containing nucleoside triphosphate hydrolases"/>
    <property type="match status" value="1"/>
</dbReference>
<keyword evidence="3 5" id="KW-0347">Helicase</keyword>
<evidence type="ECO:0000256" key="5">
    <source>
        <dbReference type="PROSITE-ProRule" id="PRU00560"/>
    </source>
</evidence>
<dbReference type="Pfam" id="PF00580">
    <property type="entry name" value="UvrD-helicase"/>
    <property type="match status" value="1"/>
</dbReference>
<proteinExistence type="predicted"/>
<keyword evidence="4 5" id="KW-0067">ATP-binding</keyword>
<dbReference type="SUPFAM" id="SSF48452">
    <property type="entry name" value="TPR-like"/>
    <property type="match status" value="1"/>
</dbReference>
<dbReference type="InterPro" id="IPR039904">
    <property type="entry name" value="TRANK1"/>
</dbReference>
<keyword evidence="9" id="KW-1185">Reference proteome</keyword>
<dbReference type="GO" id="GO:0016787">
    <property type="term" value="F:hydrolase activity"/>
    <property type="evidence" value="ECO:0007669"/>
    <property type="project" value="UniProtKB-UniRule"/>
</dbReference>
<dbReference type="Proteomes" id="UP000789739">
    <property type="component" value="Unassembled WGS sequence"/>
</dbReference>
<name>A0A9N9A950_9GLOM</name>
<evidence type="ECO:0000256" key="3">
    <source>
        <dbReference type="ARBA" id="ARBA00022806"/>
    </source>
</evidence>
<dbReference type="PROSITE" id="PS51198">
    <property type="entry name" value="UVRD_HELICASE_ATP_BIND"/>
    <property type="match status" value="1"/>
</dbReference>
<evidence type="ECO:0000313" key="9">
    <source>
        <dbReference type="Proteomes" id="UP000789739"/>
    </source>
</evidence>
<dbReference type="InterPro" id="IPR014016">
    <property type="entry name" value="UvrD-like_ATP-bd"/>
</dbReference>
<feature type="domain" description="UvrD-like helicase ATP-binding" evidence="7">
    <location>
        <begin position="204"/>
        <end position="592"/>
    </location>
</feature>
<organism evidence="8 9">
    <name type="scientific">Paraglomus brasilianum</name>
    <dbReference type="NCBI Taxonomy" id="144538"/>
    <lineage>
        <taxon>Eukaryota</taxon>
        <taxon>Fungi</taxon>
        <taxon>Fungi incertae sedis</taxon>
        <taxon>Mucoromycota</taxon>
        <taxon>Glomeromycotina</taxon>
        <taxon>Glomeromycetes</taxon>
        <taxon>Paraglomerales</taxon>
        <taxon>Paraglomeraceae</taxon>
        <taxon>Paraglomus</taxon>
    </lineage>
</organism>
<dbReference type="Gene3D" id="3.40.50.300">
    <property type="entry name" value="P-loop containing nucleotide triphosphate hydrolases"/>
    <property type="match status" value="2"/>
</dbReference>
<dbReference type="InterPro" id="IPR011990">
    <property type="entry name" value="TPR-like_helical_dom_sf"/>
</dbReference>
<evidence type="ECO:0000313" key="8">
    <source>
        <dbReference type="EMBL" id="CAG8521874.1"/>
    </source>
</evidence>
<protein>
    <submittedName>
        <fullName evidence="8">1680_t:CDS:1</fullName>
    </submittedName>
</protein>
<gene>
    <name evidence="8" type="ORF">PBRASI_LOCUS3668</name>
</gene>
<dbReference type="GO" id="GO:0005524">
    <property type="term" value="F:ATP binding"/>
    <property type="evidence" value="ECO:0007669"/>
    <property type="project" value="UniProtKB-UniRule"/>
</dbReference>
<dbReference type="PANTHER" id="PTHR21529">
    <property type="entry name" value="MAMMARY TURMOR VIRUS RECEPTOR HOMOLOG 1, 2 MTVR1, 2"/>
    <property type="match status" value="1"/>
</dbReference>
<keyword evidence="1 5" id="KW-0547">Nucleotide-binding</keyword>
<dbReference type="EMBL" id="CAJVPI010000340">
    <property type="protein sequence ID" value="CAG8521874.1"/>
    <property type="molecule type" value="Genomic_DNA"/>
</dbReference>
<accession>A0A9N9A950</accession>
<evidence type="ECO:0000256" key="6">
    <source>
        <dbReference type="SAM" id="Coils"/>
    </source>
</evidence>